<reference evidence="1" key="1">
    <citation type="submission" date="2009-01" db="EMBL/GenBank/DDBJ databases">
        <title>Complete sequence of chromosome Cyanothece sp. PCC 7425.</title>
        <authorList>
            <consortium name="US DOE Joint Genome Institute"/>
            <person name="Lucas S."/>
            <person name="Copeland A."/>
            <person name="Lapidus A."/>
            <person name="Glavina del Rio T."/>
            <person name="Dalin E."/>
            <person name="Tice H."/>
            <person name="Bruce D."/>
            <person name="Goodwin L."/>
            <person name="Pitluck S."/>
            <person name="Sims D."/>
            <person name="Meineke L."/>
            <person name="Brettin T."/>
            <person name="Detter J.C."/>
            <person name="Han C."/>
            <person name="Larimer F."/>
            <person name="Land M."/>
            <person name="Hauser L."/>
            <person name="Kyrpides N."/>
            <person name="Ovchinnikova G."/>
            <person name="Liberton M."/>
            <person name="Stoeckel J."/>
            <person name="Banerjee A."/>
            <person name="Singh A."/>
            <person name="Page L."/>
            <person name="Sato H."/>
            <person name="Zhao L."/>
            <person name="Sherman L."/>
            <person name="Pakrasi H."/>
            <person name="Richardson P."/>
        </authorList>
    </citation>
    <scope>NUCLEOTIDE SEQUENCE</scope>
    <source>
        <strain evidence="1">PCC 7425</strain>
    </source>
</reference>
<name>B8HNC0_CYAP4</name>
<accession>B8HNC0</accession>
<proteinExistence type="predicted"/>
<dbReference type="STRING" id="395961.Cyan7425_4949"/>
<evidence type="ECO:0000313" key="1">
    <source>
        <dbReference type="EMBL" id="ACL47247.1"/>
    </source>
</evidence>
<sequence>MVIDHTTDVSLKVSIVPDGVLSVGVQGRKDEK</sequence>
<organism evidence="1">
    <name type="scientific">Cyanothece sp. (strain PCC 7425 / ATCC 29141)</name>
    <dbReference type="NCBI Taxonomy" id="395961"/>
    <lineage>
        <taxon>Bacteria</taxon>
        <taxon>Bacillati</taxon>
        <taxon>Cyanobacteriota</taxon>
        <taxon>Cyanophyceae</taxon>
        <taxon>Gomontiellales</taxon>
        <taxon>Cyanothecaceae</taxon>
        <taxon>Cyanothece</taxon>
    </lineage>
</organism>
<protein>
    <submittedName>
        <fullName evidence="1">Uncharacterized protein</fullName>
    </submittedName>
</protein>
<dbReference type="AlphaFoldDB" id="B8HNC0"/>
<gene>
    <name evidence="1" type="ordered locus">Cyan7425_4949</name>
</gene>
<dbReference type="KEGG" id="cyn:Cyan7425_4949"/>
<dbReference type="HOGENOM" id="CLU_3389028_0_0_3"/>
<dbReference type="EMBL" id="CP001344">
    <property type="protein sequence ID" value="ACL47247.1"/>
    <property type="molecule type" value="Genomic_DNA"/>
</dbReference>